<evidence type="ECO:0000313" key="1">
    <source>
        <dbReference type="EMBL" id="KAK4739777.1"/>
    </source>
</evidence>
<accession>A0AAV9MP48</accession>
<dbReference type="Proteomes" id="UP001311915">
    <property type="component" value="Unassembled WGS sequence"/>
</dbReference>
<protein>
    <submittedName>
        <fullName evidence="1">Uncharacterized protein</fullName>
    </submittedName>
</protein>
<organism evidence="1 2">
    <name type="scientific">Solanum pinnatisectum</name>
    <name type="common">tansyleaf nightshade</name>
    <dbReference type="NCBI Taxonomy" id="50273"/>
    <lineage>
        <taxon>Eukaryota</taxon>
        <taxon>Viridiplantae</taxon>
        <taxon>Streptophyta</taxon>
        <taxon>Embryophyta</taxon>
        <taxon>Tracheophyta</taxon>
        <taxon>Spermatophyta</taxon>
        <taxon>Magnoliopsida</taxon>
        <taxon>eudicotyledons</taxon>
        <taxon>Gunneridae</taxon>
        <taxon>Pentapetalae</taxon>
        <taxon>asterids</taxon>
        <taxon>lamiids</taxon>
        <taxon>Solanales</taxon>
        <taxon>Solanaceae</taxon>
        <taxon>Solanoideae</taxon>
        <taxon>Solaneae</taxon>
        <taxon>Solanum</taxon>
    </lineage>
</organism>
<name>A0AAV9MP48_9SOLN</name>
<evidence type="ECO:0000313" key="2">
    <source>
        <dbReference type="Proteomes" id="UP001311915"/>
    </source>
</evidence>
<dbReference type="AlphaFoldDB" id="A0AAV9MP48"/>
<keyword evidence="2" id="KW-1185">Reference proteome</keyword>
<comment type="caution">
    <text evidence="1">The sequence shown here is derived from an EMBL/GenBank/DDBJ whole genome shotgun (WGS) entry which is preliminary data.</text>
</comment>
<sequence>MTRGFSQINSVKTLKDRFSWRVATLAICIHPGQGIFIRPILLSVSAVASIPNLGCGAEKGNGDNGVCNFKEEEDEVFLSSILHLLAMSPQTFKVLPVLSGGSGLQGKYGLLSFLVEHYAKREALGCQHLSPSAIQAIKHTFLADRCDPSRSHVLGCQHWTRVATQANNHILLGAQGI</sequence>
<reference evidence="1 2" key="1">
    <citation type="submission" date="2023-10" db="EMBL/GenBank/DDBJ databases">
        <title>Genome-Wide Identification Analysis in wild type Solanum Pinnatisectum Reveals Some Genes Defensing Phytophthora Infestans.</title>
        <authorList>
            <person name="Sun C."/>
        </authorList>
    </citation>
    <scope>NUCLEOTIDE SEQUENCE [LARGE SCALE GENOMIC DNA]</scope>
    <source>
        <strain evidence="1">LQN</strain>
        <tissue evidence="1">Leaf</tissue>
    </source>
</reference>
<gene>
    <name evidence="1" type="ORF">R3W88_003474</name>
</gene>
<dbReference type="EMBL" id="JAWPEI010000001">
    <property type="protein sequence ID" value="KAK4739777.1"/>
    <property type="molecule type" value="Genomic_DNA"/>
</dbReference>
<proteinExistence type="predicted"/>